<feature type="domain" description="H-type lectin" evidence="2">
    <location>
        <begin position="447"/>
        <end position="512"/>
    </location>
</feature>
<dbReference type="GO" id="GO:0007155">
    <property type="term" value="P:cell adhesion"/>
    <property type="evidence" value="ECO:0007669"/>
    <property type="project" value="InterPro"/>
</dbReference>
<dbReference type="Pfam" id="PF09458">
    <property type="entry name" value="H_lectin"/>
    <property type="match status" value="1"/>
</dbReference>
<dbReference type="Proteomes" id="UP001313282">
    <property type="component" value="Unassembled WGS sequence"/>
</dbReference>
<dbReference type="PANTHER" id="PTHR46082:SF11">
    <property type="entry name" value="AAA+ ATPASE DOMAIN-CONTAINING PROTEIN-RELATED"/>
    <property type="match status" value="1"/>
</dbReference>
<protein>
    <recommendedName>
        <fullName evidence="2">H-type lectin domain-containing protein</fullName>
    </recommendedName>
</protein>
<dbReference type="PANTHER" id="PTHR46082">
    <property type="entry name" value="ATP/GTP-BINDING PROTEIN-RELATED"/>
    <property type="match status" value="1"/>
</dbReference>
<evidence type="ECO:0000259" key="2">
    <source>
        <dbReference type="Pfam" id="PF09458"/>
    </source>
</evidence>
<dbReference type="SUPFAM" id="SSF141086">
    <property type="entry name" value="Agglutinin HPA-like"/>
    <property type="match status" value="1"/>
</dbReference>
<dbReference type="InterPro" id="IPR019019">
    <property type="entry name" value="H-type_lectin_domain"/>
</dbReference>
<dbReference type="SUPFAM" id="SSF53167">
    <property type="entry name" value="Purine and uridine phosphorylases"/>
    <property type="match status" value="1"/>
</dbReference>
<dbReference type="InterPro" id="IPR035994">
    <property type="entry name" value="Nucleoside_phosphorylase_sf"/>
</dbReference>
<reference evidence="3 4" key="1">
    <citation type="submission" date="2019-10" db="EMBL/GenBank/DDBJ databases">
        <authorList>
            <person name="Palmer J.M."/>
        </authorList>
    </citation>
    <scope>NUCLEOTIDE SEQUENCE [LARGE SCALE GENOMIC DNA]</scope>
    <source>
        <strain evidence="3 4">TWF718</strain>
    </source>
</reference>
<dbReference type="InterPro" id="IPR053137">
    <property type="entry name" value="NLR-like"/>
</dbReference>
<comment type="caution">
    <text evidence="3">The sequence shown here is derived from an EMBL/GenBank/DDBJ whole genome shotgun (WGS) entry which is preliminary data.</text>
</comment>
<gene>
    <name evidence="3" type="ORF">TWF718_005796</name>
</gene>
<dbReference type="AlphaFoldDB" id="A0AAN8NXK7"/>
<feature type="coiled-coil region" evidence="1">
    <location>
        <begin position="392"/>
        <end position="419"/>
    </location>
</feature>
<dbReference type="Gene3D" id="2.60.40.2080">
    <property type="match status" value="1"/>
</dbReference>
<dbReference type="Gene3D" id="3.40.50.1580">
    <property type="entry name" value="Nucleoside phosphorylase domain"/>
    <property type="match status" value="1"/>
</dbReference>
<keyword evidence="4" id="KW-1185">Reference proteome</keyword>
<evidence type="ECO:0000313" key="3">
    <source>
        <dbReference type="EMBL" id="KAK6347976.1"/>
    </source>
</evidence>
<name>A0AAN8NXK7_9PEZI</name>
<evidence type="ECO:0000313" key="4">
    <source>
        <dbReference type="Proteomes" id="UP001313282"/>
    </source>
</evidence>
<sequence>MATNRDWAAKYDINPSSPTATMQKLQLGSGHETGIDSLRLVEVSYPQLTFEFANGSLVRKLDHEAYTVAWTAVLNTELEASRLLLDEEHQLLPSGEKDGNNYILGRMGMHNIVIAFPGSGGDSSAAEMLEDMLRTFRNIRFALLVGVGGGAPNSPNLEDPSKDIRLGDVVVGDPNGAHGGVIQYNLRQWKTDGEFNIKSGLKNPPELLIKAVRLLRSDHGFERGEMNRYIQRAIAISRAVGHPHINDCQFPGQDRDRLFKAGYQHVNGEGCSKCNVRMVERRLQRDSNEPEVHYKLIAAANKDMSRAEYRDKLRDVWGVSCFETEAAGLRADFPCLVIRGICDYSDDHKNDVWQSYAAVAAVAYAKDLLRVIKSNEVAALPTVLDTFAAARQPNSEDRIAELEEQVKKLRLELSELANRPIPEPPQETQFESGRWMSEYEPPTEVITRITFSKRYTSVPMVMASIFFMDVDKESNFRLNVEVQSVDVEGFQLRLSTWDDTKIYSVKVQWVAFGK</sequence>
<organism evidence="3 4">
    <name type="scientific">Orbilia javanica</name>
    <dbReference type="NCBI Taxonomy" id="47235"/>
    <lineage>
        <taxon>Eukaryota</taxon>
        <taxon>Fungi</taxon>
        <taxon>Dikarya</taxon>
        <taxon>Ascomycota</taxon>
        <taxon>Pezizomycotina</taxon>
        <taxon>Orbiliomycetes</taxon>
        <taxon>Orbiliales</taxon>
        <taxon>Orbiliaceae</taxon>
        <taxon>Orbilia</taxon>
    </lineage>
</organism>
<dbReference type="GO" id="GO:0003824">
    <property type="term" value="F:catalytic activity"/>
    <property type="evidence" value="ECO:0007669"/>
    <property type="project" value="InterPro"/>
</dbReference>
<accession>A0AAN8NXK7</accession>
<dbReference type="EMBL" id="JAVHNR010000003">
    <property type="protein sequence ID" value="KAK6347976.1"/>
    <property type="molecule type" value="Genomic_DNA"/>
</dbReference>
<dbReference type="GO" id="GO:0009116">
    <property type="term" value="P:nucleoside metabolic process"/>
    <property type="evidence" value="ECO:0007669"/>
    <property type="project" value="InterPro"/>
</dbReference>
<evidence type="ECO:0000256" key="1">
    <source>
        <dbReference type="SAM" id="Coils"/>
    </source>
</evidence>
<dbReference type="InterPro" id="IPR037221">
    <property type="entry name" value="H-type_lectin_dom_sf"/>
</dbReference>
<proteinExistence type="predicted"/>
<keyword evidence="1" id="KW-0175">Coiled coil</keyword>
<dbReference type="GO" id="GO:0030246">
    <property type="term" value="F:carbohydrate binding"/>
    <property type="evidence" value="ECO:0007669"/>
    <property type="project" value="InterPro"/>
</dbReference>